<organism evidence="9 10">
    <name type="scientific">Aquilegia coerulea</name>
    <name type="common">Rocky mountain columbine</name>
    <dbReference type="NCBI Taxonomy" id="218851"/>
    <lineage>
        <taxon>Eukaryota</taxon>
        <taxon>Viridiplantae</taxon>
        <taxon>Streptophyta</taxon>
        <taxon>Embryophyta</taxon>
        <taxon>Tracheophyta</taxon>
        <taxon>Spermatophyta</taxon>
        <taxon>Magnoliopsida</taxon>
        <taxon>Ranunculales</taxon>
        <taxon>Ranunculaceae</taxon>
        <taxon>Thalictroideae</taxon>
        <taxon>Aquilegia</taxon>
    </lineage>
</organism>
<keyword evidence="7" id="KW-0808">Transferase</keyword>
<comment type="subunit">
    <text evidence="4">Homodimer.</text>
</comment>
<evidence type="ECO:0000313" key="9">
    <source>
        <dbReference type="EMBL" id="PIA49522.1"/>
    </source>
</evidence>
<evidence type="ECO:0000256" key="4">
    <source>
        <dbReference type="ARBA" id="ARBA00011738"/>
    </source>
</evidence>
<evidence type="ECO:0000256" key="6">
    <source>
        <dbReference type="ARBA" id="ARBA00022603"/>
    </source>
</evidence>
<protein>
    <recommendedName>
        <fullName evidence="11">Methyltransferase domain-containing protein</fullName>
    </recommendedName>
</protein>
<dbReference type="PANTHER" id="PTHR43832">
    <property type="match status" value="1"/>
</dbReference>
<keyword evidence="5" id="KW-0963">Cytoplasm</keyword>
<dbReference type="GO" id="GO:0032259">
    <property type="term" value="P:methylation"/>
    <property type="evidence" value="ECO:0007669"/>
    <property type="project" value="UniProtKB-KW"/>
</dbReference>
<dbReference type="FunFam" id="3.40.50.150:FF:000554">
    <property type="entry name" value="Cation-transporting ATPase"/>
    <property type="match status" value="1"/>
</dbReference>
<keyword evidence="8" id="KW-0949">S-adenosyl-L-methionine</keyword>
<dbReference type="STRING" id="218851.A0A2G5E175"/>
<dbReference type="InParanoid" id="A0A2G5E175"/>
<sequence>MTLETKQTKKEAVANLIKRIERGEVADEEIRRMMKIQVEKRLKWGYKPTHEQQLSQLVTFAQSLRGMEMAEEVDTLDAELYEIPLPFLHIMCGKTLKFSPGYFKDESTTLDESEINMMDLYCERAQIKDGQSILDLGCGHGSLTLHVAQKYRGCKVTGITNSVSQKEFIMDQCKKLDLSNVEIILEDVTKFETKITYDRIFAVALIEHMKNYELFLKKVSTWIAQDGLLFVEHHCHKVFAYQYEPLDEDDWYTEYIFPSGTLVMSSSSILLYFQEDVSIVDHWTLSGKHPSLGFKQWLKRLDDNIDEVKEIFESFYGSKEKAMKFITYWRVFCVAHSEMYATNNGEEWMLSQVLFKKK</sequence>
<dbReference type="CDD" id="cd02440">
    <property type="entry name" value="AdoMet_MTases"/>
    <property type="match status" value="1"/>
</dbReference>
<comment type="pathway">
    <text evidence="2">Alkaloid biosynthesis.</text>
</comment>
<dbReference type="SUPFAM" id="SSF53335">
    <property type="entry name" value="S-adenosyl-L-methionine-dependent methyltransferases"/>
    <property type="match status" value="1"/>
</dbReference>
<gene>
    <name evidence="9" type="ORF">AQUCO_01300369v1</name>
</gene>
<dbReference type="Gene3D" id="3.40.50.150">
    <property type="entry name" value="Vaccinia Virus protein VP39"/>
    <property type="match status" value="1"/>
</dbReference>
<name>A0A2G5E175_AQUCA</name>
<comment type="subcellular location">
    <subcellularLocation>
        <location evidence="1">Cytoplasm</location>
    </subcellularLocation>
</comment>
<evidence type="ECO:0000256" key="8">
    <source>
        <dbReference type="ARBA" id="ARBA00022691"/>
    </source>
</evidence>
<dbReference type="OrthoDB" id="506498at2759"/>
<evidence type="ECO:0008006" key="11">
    <source>
        <dbReference type="Google" id="ProtNLM"/>
    </source>
</evidence>
<accession>A0A2G5E175</accession>
<dbReference type="GO" id="GO:0008168">
    <property type="term" value="F:methyltransferase activity"/>
    <property type="evidence" value="ECO:0007669"/>
    <property type="project" value="UniProtKB-KW"/>
</dbReference>
<dbReference type="PANTHER" id="PTHR43832:SF1">
    <property type="entry name" value="S-ADENOSYL-L-METHIONINE-DEPENDENT METHYLTRANSFERASES SUPERFAMILY PROTEIN"/>
    <property type="match status" value="1"/>
</dbReference>
<proteinExistence type="inferred from homology"/>
<reference evidence="9 10" key="1">
    <citation type="submission" date="2017-09" db="EMBL/GenBank/DDBJ databases">
        <title>WGS assembly of Aquilegia coerulea Goldsmith.</title>
        <authorList>
            <person name="Hodges S."/>
            <person name="Kramer E."/>
            <person name="Nordborg M."/>
            <person name="Tomkins J."/>
            <person name="Borevitz J."/>
            <person name="Derieg N."/>
            <person name="Yan J."/>
            <person name="Mihaltcheva S."/>
            <person name="Hayes R.D."/>
            <person name="Rokhsar D."/>
        </authorList>
    </citation>
    <scope>NUCLEOTIDE SEQUENCE [LARGE SCALE GENOMIC DNA]</scope>
    <source>
        <strain evidence="10">cv. Goldsmith</strain>
    </source>
</reference>
<evidence type="ECO:0000256" key="1">
    <source>
        <dbReference type="ARBA" id="ARBA00004496"/>
    </source>
</evidence>
<evidence type="ECO:0000256" key="2">
    <source>
        <dbReference type="ARBA" id="ARBA00004913"/>
    </source>
</evidence>
<dbReference type="InterPro" id="IPR029063">
    <property type="entry name" value="SAM-dependent_MTases_sf"/>
</dbReference>
<dbReference type="Pfam" id="PF02353">
    <property type="entry name" value="CMAS"/>
    <property type="match status" value="1"/>
</dbReference>
<evidence type="ECO:0000256" key="3">
    <source>
        <dbReference type="ARBA" id="ARBA00010815"/>
    </source>
</evidence>
<keyword evidence="10" id="KW-1185">Reference proteome</keyword>
<comment type="similarity">
    <text evidence="3">Belongs to the CFA/CMAS family.</text>
</comment>
<evidence type="ECO:0000256" key="7">
    <source>
        <dbReference type="ARBA" id="ARBA00022679"/>
    </source>
</evidence>
<dbReference type="AlphaFoldDB" id="A0A2G5E175"/>
<dbReference type="GO" id="GO:0005737">
    <property type="term" value="C:cytoplasm"/>
    <property type="evidence" value="ECO:0007669"/>
    <property type="project" value="UniProtKB-SubCell"/>
</dbReference>
<dbReference type="Proteomes" id="UP000230069">
    <property type="component" value="Unassembled WGS sequence"/>
</dbReference>
<evidence type="ECO:0000313" key="10">
    <source>
        <dbReference type="Proteomes" id="UP000230069"/>
    </source>
</evidence>
<evidence type="ECO:0000256" key="5">
    <source>
        <dbReference type="ARBA" id="ARBA00022490"/>
    </source>
</evidence>
<keyword evidence="6" id="KW-0489">Methyltransferase</keyword>
<dbReference type="EMBL" id="KZ305030">
    <property type="protein sequence ID" value="PIA49522.1"/>
    <property type="molecule type" value="Genomic_DNA"/>
</dbReference>